<keyword evidence="3" id="KW-1185">Reference proteome</keyword>
<dbReference type="Pfam" id="PF01636">
    <property type="entry name" value="APH"/>
    <property type="match status" value="1"/>
</dbReference>
<dbReference type="SUPFAM" id="SSF56112">
    <property type="entry name" value="Protein kinase-like (PK-like)"/>
    <property type="match status" value="1"/>
</dbReference>
<sequence>SYSKNIIEEVFNSTPFQNWLSTKEISNCRLDKLYNSFIDINRFVTEVSKITNKSESETREAKLYSGLTNVLNRTMELNSKVCHGDLHSENFFKDDHGMVYLIDFGLTSRHHAILDHVSLECSIKYKHIPKYIDPHELREFESSLLNNESFALGFSPSFKNQTLFKYSQIIMAIRNNSASFLNKLNYKEYFISLFLMTCR</sequence>
<feature type="non-terminal residue" evidence="2">
    <location>
        <position position="199"/>
    </location>
</feature>
<feature type="non-terminal residue" evidence="2">
    <location>
        <position position="1"/>
    </location>
</feature>
<evidence type="ECO:0000259" key="1">
    <source>
        <dbReference type="Pfam" id="PF01636"/>
    </source>
</evidence>
<dbReference type="InterPro" id="IPR011009">
    <property type="entry name" value="Kinase-like_dom_sf"/>
</dbReference>
<comment type="caution">
    <text evidence="2">The sequence shown here is derived from an EMBL/GenBank/DDBJ whole genome shotgun (WGS) entry which is preliminary data.</text>
</comment>
<dbReference type="EMBL" id="JBHILJ010000051">
    <property type="protein sequence ID" value="MFB5738785.1"/>
    <property type="molecule type" value="Genomic_DNA"/>
</dbReference>
<accession>A0ABV5BTZ2</accession>
<dbReference type="Proteomes" id="UP001580391">
    <property type="component" value="Unassembled WGS sequence"/>
</dbReference>
<name>A0ABV5BTZ2_9LEPT</name>
<dbReference type="Gene3D" id="3.90.1200.10">
    <property type="match status" value="1"/>
</dbReference>
<proteinExistence type="predicted"/>
<dbReference type="RefSeq" id="WP_375517891.1">
    <property type="nucleotide sequence ID" value="NZ_JBHILJ010000051.1"/>
</dbReference>
<evidence type="ECO:0000313" key="2">
    <source>
        <dbReference type="EMBL" id="MFB5738785.1"/>
    </source>
</evidence>
<evidence type="ECO:0000313" key="3">
    <source>
        <dbReference type="Proteomes" id="UP001580391"/>
    </source>
</evidence>
<feature type="domain" description="Aminoglycoside phosphotransferase" evidence="1">
    <location>
        <begin position="67"/>
        <end position="117"/>
    </location>
</feature>
<organism evidence="2 3">
    <name type="scientific">Leptospira wolffii</name>
    <dbReference type="NCBI Taxonomy" id="409998"/>
    <lineage>
        <taxon>Bacteria</taxon>
        <taxon>Pseudomonadati</taxon>
        <taxon>Spirochaetota</taxon>
        <taxon>Spirochaetia</taxon>
        <taxon>Leptospirales</taxon>
        <taxon>Leptospiraceae</taxon>
        <taxon>Leptospira</taxon>
    </lineage>
</organism>
<dbReference type="InterPro" id="IPR002575">
    <property type="entry name" value="Aminoglycoside_PTrfase"/>
</dbReference>
<protein>
    <submittedName>
        <fullName evidence="2">Phosphotransferase</fullName>
    </submittedName>
</protein>
<gene>
    <name evidence="2" type="ORF">ACE5IX_19915</name>
</gene>
<reference evidence="2 3" key="1">
    <citation type="submission" date="2024-09" db="EMBL/GenBank/DDBJ databases">
        <title>Taxonomic and Genotyping Characterization of Leptospira Strains isolated from Multiple Sources in Colombia highlights the importance of intermediate species.</title>
        <authorList>
            <person name="Torres Higuera L."/>
            <person name="Rojas Tapias D."/>
            <person name="Jimenez Velasquez S."/>
            <person name="Renjifo Ibanez C."/>
        </authorList>
    </citation>
    <scope>NUCLEOTIDE SEQUENCE [LARGE SCALE GENOMIC DNA]</scope>
    <source>
        <strain evidence="2 3">Lep080</strain>
    </source>
</reference>